<keyword evidence="3 6" id="KW-0238">DNA-binding</keyword>
<evidence type="ECO:0000313" key="10">
    <source>
        <dbReference type="EMBL" id="CDR45547.1"/>
    </source>
</evidence>
<dbReference type="CDD" id="cd00059">
    <property type="entry name" value="FH_FOX"/>
    <property type="match status" value="1"/>
</dbReference>
<feature type="compositionally biased region" description="Polar residues" evidence="7">
    <location>
        <begin position="368"/>
        <end position="388"/>
    </location>
</feature>
<evidence type="ECO:0000256" key="2">
    <source>
        <dbReference type="ARBA" id="ARBA00023015"/>
    </source>
</evidence>
<dbReference type="PROSITE" id="PS50039">
    <property type="entry name" value="FORK_HEAD_3"/>
    <property type="match status" value="1"/>
</dbReference>
<feature type="compositionally biased region" description="Polar residues" evidence="7">
    <location>
        <begin position="538"/>
        <end position="562"/>
    </location>
</feature>
<dbReference type="InterPro" id="IPR036388">
    <property type="entry name" value="WH-like_DNA-bd_sf"/>
</dbReference>
<keyword evidence="5 6" id="KW-0539">Nucleus</keyword>
<feature type="domain" description="Fork-head" evidence="9">
    <location>
        <begin position="250"/>
        <end position="348"/>
    </location>
</feature>
<dbReference type="Gene3D" id="1.10.10.10">
    <property type="entry name" value="Winged helix-like DNA-binding domain superfamily/Winged helix DNA-binding domain"/>
    <property type="match status" value="1"/>
</dbReference>
<protein>
    <submittedName>
        <fullName evidence="10">CYFA0S19e00254g1_1</fullName>
    </submittedName>
</protein>
<evidence type="ECO:0000256" key="4">
    <source>
        <dbReference type="ARBA" id="ARBA00023163"/>
    </source>
</evidence>
<keyword evidence="4" id="KW-0804">Transcription</keyword>
<evidence type="ECO:0000256" key="7">
    <source>
        <dbReference type="SAM" id="MobiDB-lite"/>
    </source>
</evidence>
<evidence type="ECO:0000259" key="9">
    <source>
        <dbReference type="PROSITE" id="PS50039"/>
    </source>
</evidence>
<dbReference type="Pfam" id="PF00250">
    <property type="entry name" value="Forkhead"/>
    <property type="match status" value="1"/>
</dbReference>
<dbReference type="PANTHER" id="PTHR45881">
    <property type="entry name" value="CHECKPOINT SUPPRESSOR 1-LIKE, ISOFORM A-RELATED"/>
    <property type="match status" value="1"/>
</dbReference>
<dbReference type="EMBL" id="LK052904">
    <property type="protein sequence ID" value="CDR45547.1"/>
    <property type="molecule type" value="Genomic_DNA"/>
</dbReference>
<sequence length="735" mass="80717">MAEASRKRTADQVVDNASLYYDQNELVNAVISVLSIPEQTTAVSENYANDKNLATEVQAYAKIAGNNWTYYVQTLSVSIGRNTETATTPKDGLIDIDLGPAKVVSRQHASINYNANTRLWELYVQGRNGAKVDTIKVPCGPNSTPTPLYSGAVIDIGGTQMMFILPDAQPKVSPQVLDQVGSKLPKPKTKKPQYTTTATFANGNTRAPTMNMAPISSMKTFHMFNDESGSKDNGHGNDNDFAPDESRDIKPPYSYATMITQAILSNPDGVLSLSEIYDWISNHYAFYRFSKTGWQNSIRHNLSLNKAFEKVPRRPNEPGKGMKWQISDSYKDEFMKKFQNGSLSKARRGSSVSRQLQLHLSKHHDLPASQSQRVKQSSQFSPSMQYQQGMVPPEAPRPDALQFMATAASNGQPQPQQQQQQQQQQYQQPSHQQGFQPPPPGVPYGQYAPPQLPPLQPPPPQQQHSQLPYPQQLPAHYSHSRGSSIGSAQFPPPPPGPYTGPHHPSIPSAPLQPLQQPTPESLAHSAQNSVDKTKENNDTSMSSEQAKTTSIRPNTNDSGTSADRTELKPPTQDGASDQQTTLSSPIKSEKFSSMYPSGKFYNGEDSNNTTQSKNGQSHIDYSMMASPTKSFNISAVEAYTPERGARKKDDGDSGRGDQSGGNGSNNLQSSPALWNFVQFSTPLGPGQQDRKDQLSPSKNAFANLPDSPLNMKRAKEDKDESELNVDLAKGFKKDS</sequence>
<feature type="compositionally biased region" description="Polar residues" evidence="7">
    <location>
        <begin position="573"/>
        <end position="586"/>
    </location>
</feature>
<feature type="compositionally biased region" description="Low complexity" evidence="7">
    <location>
        <begin position="462"/>
        <end position="474"/>
    </location>
</feature>
<proteinExistence type="predicted"/>
<feature type="compositionally biased region" description="Basic and acidic residues" evidence="7">
    <location>
        <begin position="643"/>
        <end position="655"/>
    </location>
</feature>
<dbReference type="GO" id="GO:0000978">
    <property type="term" value="F:RNA polymerase II cis-regulatory region sequence-specific DNA binding"/>
    <property type="evidence" value="ECO:0007669"/>
    <property type="project" value="TreeGrafter"/>
</dbReference>
<evidence type="ECO:0000256" key="6">
    <source>
        <dbReference type="PROSITE-ProRule" id="PRU00089"/>
    </source>
</evidence>
<dbReference type="PROSITE" id="PS00657">
    <property type="entry name" value="FORK_HEAD_1"/>
    <property type="match status" value="1"/>
</dbReference>
<dbReference type="PANTHER" id="PTHR45881:SF1">
    <property type="entry name" value="FORK HEAD PROTEIN HOMOLOG 2"/>
    <property type="match status" value="1"/>
</dbReference>
<dbReference type="InterPro" id="IPR008984">
    <property type="entry name" value="SMAD_FHA_dom_sf"/>
</dbReference>
<dbReference type="AlphaFoldDB" id="A0A061B868"/>
<dbReference type="CDD" id="cd22701">
    <property type="entry name" value="FHA_FKH1-like"/>
    <property type="match status" value="1"/>
</dbReference>
<dbReference type="InterPro" id="IPR001766">
    <property type="entry name" value="Fork_head_dom"/>
</dbReference>
<comment type="subcellular location">
    <subcellularLocation>
        <location evidence="1 6">Nucleus</location>
    </subcellularLocation>
</comment>
<feature type="compositionally biased region" description="Polar residues" evidence="7">
    <location>
        <begin position="604"/>
        <end position="633"/>
    </location>
</feature>
<feature type="region of interest" description="Disordered" evidence="7">
    <location>
        <begin position="362"/>
        <end position="735"/>
    </location>
</feature>
<accession>A0A061B868</accession>
<dbReference type="InterPro" id="IPR018122">
    <property type="entry name" value="TF_fork_head_CS_1"/>
</dbReference>
<evidence type="ECO:0000256" key="3">
    <source>
        <dbReference type="ARBA" id="ARBA00023125"/>
    </source>
</evidence>
<dbReference type="GO" id="GO:0005634">
    <property type="term" value="C:nucleus"/>
    <property type="evidence" value="ECO:0007669"/>
    <property type="project" value="UniProtKB-SubCell"/>
</dbReference>
<organism evidence="10">
    <name type="scientific">Cyberlindnera fabianii</name>
    <name type="common">Yeast</name>
    <name type="synonym">Hansenula fabianii</name>
    <dbReference type="NCBI Taxonomy" id="36022"/>
    <lineage>
        <taxon>Eukaryota</taxon>
        <taxon>Fungi</taxon>
        <taxon>Dikarya</taxon>
        <taxon>Ascomycota</taxon>
        <taxon>Saccharomycotina</taxon>
        <taxon>Saccharomycetes</taxon>
        <taxon>Phaffomycetales</taxon>
        <taxon>Phaffomycetaceae</taxon>
        <taxon>Cyberlindnera</taxon>
    </lineage>
</organism>
<evidence type="ECO:0000256" key="1">
    <source>
        <dbReference type="ARBA" id="ARBA00004123"/>
    </source>
</evidence>
<dbReference type="InterPro" id="IPR036390">
    <property type="entry name" value="WH_DNA-bd_sf"/>
</dbReference>
<keyword evidence="2" id="KW-0805">Transcription regulation</keyword>
<dbReference type="PROSITE" id="PS00658">
    <property type="entry name" value="FORK_HEAD_2"/>
    <property type="match status" value="1"/>
</dbReference>
<dbReference type="PRINTS" id="PR00053">
    <property type="entry name" value="FORKHEAD"/>
</dbReference>
<feature type="compositionally biased region" description="Pro residues" evidence="7">
    <location>
        <begin position="450"/>
        <end position="461"/>
    </location>
</feature>
<dbReference type="SUPFAM" id="SSF46785">
    <property type="entry name" value="Winged helix' DNA-binding domain"/>
    <property type="match status" value="1"/>
</dbReference>
<name>A0A061B868_CYBFA</name>
<dbReference type="PROSITE" id="PS50006">
    <property type="entry name" value="FHA_DOMAIN"/>
    <property type="match status" value="1"/>
</dbReference>
<dbReference type="PhylomeDB" id="A0A061B868"/>
<dbReference type="Pfam" id="PF00498">
    <property type="entry name" value="FHA"/>
    <property type="match status" value="1"/>
</dbReference>
<dbReference type="InterPro" id="IPR000253">
    <property type="entry name" value="FHA_dom"/>
</dbReference>
<dbReference type="Gene3D" id="2.60.200.20">
    <property type="match status" value="1"/>
</dbReference>
<feature type="compositionally biased region" description="Polar residues" evidence="7">
    <location>
        <begin position="513"/>
        <end position="530"/>
    </location>
</feature>
<dbReference type="SMART" id="SM00339">
    <property type="entry name" value="FH"/>
    <property type="match status" value="1"/>
</dbReference>
<feature type="DNA-binding region" description="Fork-head" evidence="6">
    <location>
        <begin position="250"/>
        <end position="348"/>
    </location>
</feature>
<feature type="compositionally biased region" description="Low complexity" evidence="7">
    <location>
        <begin position="412"/>
        <end position="435"/>
    </location>
</feature>
<evidence type="ECO:0000256" key="5">
    <source>
        <dbReference type="ARBA" id="ARBA00023242"/>
    </source>
</evidence>
<dbReference type="FunFam" id="1.10.10.10:FF:000030">
    <property type="entry name" value="Forkhead box protein K2"/>
    <property type="match status" value="1"/>
</dbReference>
<dbReference type="GO" id="GO:0000981">
    <property type="term" value="F:DNA-binding transcription factor activity, RNA polymerase II-specific"/>
    <property type="evidence" value="ECO:0007669"/>
    <property type="project" value="TreeGrafter"/>
</dbReference>
<dbReference type="VEuPathDB" id="FungiDB:BON22_1029"/>
<feature type="domain" description="FHA" evidence="8">
    <location>
        <begin position="77"/>
        <end position="137"/>
    </location>
</feature>
<dbReference type="GO" id="GO:2000221">
    <property type="term" value="P:negative regulation of pseudohyphal growth"/>
    <property type="evidence" value="ECO:0007669"/>
    <property type="project" value="UniProtKB-ARBA"/>
</dbReference>
<dbReference type="InterPro" id="IPR030456">
    <property type="entry name" value="TF_fork_head_CS_2"/>
</dbReference>
<evidence type="ECO:0000259" key="8">
    <source>
        <dbReference type="PROSITE" id="PS50006"/>
    </source>
</evidence>
<dbReference type="SUPFAM" id="SSF49879">
    <property type="entry name" value="SMAD/FHA domain"/>
    <property type="match status" value="1"/>
</dbReference>
<reference evidence="10" key="1">
    <citation type="journal article" date="2014" name="Genome Announc.">
        <title>Genome sequence of the yeast Cyberlindnera fabianii (Hansenula fabianii).</title>
        <authorList>
            <person name="Freel K.C."/>
            <person name="Sarilar V."/>
            <person name="Neuveglise C."/>
            <person name="Devillers H."/>
            <person name="Friedrich A."/>
            <person name="Schacherer J."/>
        </authorList>
    </citation>
    <scope>NUCLEOTIDE SEQUENCE</scope>
    <source>
        <strain evidence="10">YJS4271</strain>
    </source>
</reference>
<gene>
    <name evidence="10" type="ORF">CYFA0S_19e00254g</name>
</gene>
<dbReference type="OrthoDB" id="5954824at2759"/>